<comment type="caution">
    <text evidence="2">The sequence shown here is derived from an EMBL/GenBank/DDBJ whole genome shotgun (WGS) entry which is preliminary data.</text>
</comment>
<evidence type="ECO:0000313" key="3">
    <source>
        <dbReference type="Proteomes" id="UP001596122"/>
    </source>
</evidence>
<dbReference type="EMBL" id="JBHSLD010000007">
    <property type="protein sequence ID" value="MFC5380384.1"/>
    <property type="molecule type" value="Genomic_DNA"/>
</dbReference>
<protein>
    <submittedName>
        <fullName evidence="2">NmrA family NAD(P)-binding protein</fullName>
    </submittedName>
</protein>
<dbReference type="PANTHER" id="PTHR43162:SF1">
    <property type="entry name" value="PRESTALK A DIFFERENTIATION PROTEIN A"/>
    <property type="match status" value="1"/>
</dbReference>
<organism evidence="2 3">
    <name type="scientific">Aquipuribacter nitratireducens</name>
    <dbReference type="NCBI Taxonomy" id="650104"/>
    <lineage>
        <taxon>Bacteria</taxon>
        <taxon>Bacillati</taxon>
        <taxon>Actinomycetota</taxon>
        <taxon>Actinomycetes</taxon>
        <taxon>Micrococcales</taxon>
        <taxon>Intrasporangiaceae</taxon>
        <taxon>Aquipuribacter</taxon>
    </lineage>
</organism>
<dbReference type="RefSeq" id="WP_377002495.1">
    <property type="nucleotide sequence ID" value="NZ_JBHSLD010000007.1"/>
</dbReference>
<sequence>MARGARGSRHLSPRRADGPLVVTGATGTVGAPVVRALVAAGADVRAAVRPGGPAVPPGPAEEVPFDWQDEATWRPAFAGAHSVFVVRPPQLGRPRTHMLPALAAAREAGVRHLVLLSLQGAEGNRVVPHATLERWMRGSGVPWTFVRPSFFMQNLTGTHRDEIRDLSTLVVPAGSGRTALVDALDVADVAAAALLDPTEHAGRAWTPTGPEALTYDEVAAVLSAELGREIRYARPGLLRYARHARASGMPWGMVAVTSGIYTVARLGRAGGLTDDVRRLTGRSPRDLRHFVARERAAWSTAGRTTGSSGATMDP</sequence>
<dbReference type="InterPro" id="IPR036291">
    <property type="entry name" value="NAD(P)-bd_dom_sf"/>
</dbReference>
<evidence type="ECO:0000259" key="1">
    <source>
        <dbReference type="Pfam" id="PF05368"/>
    </source>
</evidence>
<dbReference type="InterPro" id="IPR051604">
    <property type="entry name" value="Ergot_Alk_Oxidoreductase"/>
</dbReference>
<dbReference type="Proteomes" id="UP001596122">
    <property type="component" value="Unassembled WGS sequence"/>
</dbReference>
<evidence type="ECO:0000313" key="2">
    <source>
        <dbReference type="EMBL" id="MFC5380384.1"/>
    </source>
</evidence>
<feature type="domain" description="NmrA-like" evidence="1">
    <location>
        <begin position="20"/>
        <end position="233"/>
    </location>
</feature>
<dbReference type="PANTHER" id="PTHR43162">
    <property type="match status" value="1"/>
</dbReference>
<dbReference type="Gene3D" id="3.90.25.10">
    <property type="entry name" value="UDP-galactose 4-epimerase, domain 1"/>
    <property type="match status" value="1"/>
</dbReference>
<keyword evidence="3" id="KW-1185">Reference proteome</keyword>
<dbReference type="Gene3D" id="3.40.50.720">
    <property type="entry name" value="NAD(P)-binding Rossmann-like Domain"/>
    <property type="match status" value="1"/>
</dbReference>
<dbReference type="Pfam" id="PF05368">
    <property type="entry name" value="NmrA"/>
    <property type="match status" value="1"/>
</dbReference>
<gene>
    <name evidence="2" type="ORF">ACFPJ6_06245</name>
</gene>
<reference evidence="3" key="1">
    <citation type="journal article" date="2019" name="Int. J. Syst. Evol. Microbiol.">
        <title>The Global Catalogue of Microorganisms (GCM) 10K type strain sequencing project: providing services to taxonomists for standard genome sequencing and annotation.</title>
        <authorList>
            <consortium name="The Broad Institute Genomics Platform"/>
            <consortium name="The Broad Institute Genome Sequencing Center for Infectious Disease"/>
            <person name="Wu L."/>
            <person name="Ma J."/>
        </authorList>
    </citation>
    <scope>NUCLEOTIDE SEQUENCE [LARGE SCALE GENOMIC DNA]</scope>
    <source>
        <strain evidence="3">CCUG 43114</strain>
    </source>
</reference>
<name>A0ABW0GL91_9MICO</name>
<dbReference type="SUPFAM" id="SSF51735">
    <property type="entry name" value="NAD(P)-binding Rossmann-fold domains"/>
    <property type="match status" value="1"/>
</dbReference>
<accession>A0ABW0GL91</accession>
<dbReference type="InterPro" id="IPR008030">
    <property type="entry name" value="NmrA-like"/>
</dbReference>
<proteinExistence type="predicted"/>